<reference evidence="2 3" key="1">
    <citation type="submission" date="2024-03" db="EMBL/GenBank/DDBJ databases">
        <title>Adaptation during the transition from Ophiocordyceps entomopathogen to insect associate is accompanied by gene loss and intensified selection.</title>
        <authorList>
            <person name="Ward C.M."/>
            <person name="Onetto C.A."/>
            <person name="Borneman A.R."/>
        </authorList>
    </citation>
    <scope>NUCLEOTIDE SEQUENCE [LARGE SCALE GENOMIC DNA]</scope>
    <source>
        <strain evidence="2">AWRI1</strain>
        <tissue evidence="2">Single Adult Female</tissue>
    </source>
</reference>
<evidence type="ECO:0000313" key="3">
    <source>
        <dbReference type="Proteomes" id="UP001367676"/>
    </source>
</evidence>
<comment type="caution">
    <text evidence="2">The sequence shown here is derived from an EMBL/GenBank/DDBJ whole genome shotgun (WGS) entry which is preliminary data.</text>
</comment>
<sequence>MSQNIGYFTADRNVEPCGQAQTQNFNLPPISNISIDELDWTNSSSSQSNSEPNVENPNVENVVDVEPSPILNESFIEFLRNHAREVLGVEPMSLIDDDGCIYVSKINTEKNYYPYGVIISVFVCWNLFCLLQLTDTTYASFSLISLYAEKFIVGLLETQLCLLLYVIKVAVAQINEDITEEVFRRENDNMQIYDINWRFNKPGVRMSGSLLTEHFRKLHLKIFDTMESLNKSYSLGNLMLTLRERLSFAFYLYFWITRNHLFDLILASVNFLKVGMIFYCFQKLKNEFHIFSKQVHALEIKFDACGLFSMDFDTVFSVRQ</sequence>
<feature type="transmembrane region" description="Helical" evidence="1">
    <location>
        <begin position="146"/>
        <end position="167"/>
    </location>
</feature>
<organism evidence="2 3">
    <name type="scientific">Parthenolecanium corni</name>
    <dbReference type="NCBI Taxonomy" id="536013"/>
    <lineage>
        <taxon>Eukaryota</taxon>
        <taxon>Metazoa</taxon>
        <taxon>Ecdysozoa</taxon>
        <taxon>Arthropoda</taxon>
        <taxon>Hexapoda</taxon>
        <taxon>Insecta</taxon>
        <taxon>Pterygota</taxon>
        <taxon>Neoptera</taxon>
        <taxon>Paraneoptera</taxon>
        <taxon>Hemiptera</taxon>
        <taxon>Sternorrhyncha</taxon>
        <taxon>Coccoidea</taxon>
        <taxon>Coccidae</taxon>
        <taxon>Parthenolecanium</taxon>
    </lineage>
</organism>
<keyword evidence="1" id="KW-1133">Transmembrane helix</keyword>
<protein>
    <submittedName>
        <fullName evidence="2">Uncharacterized protein</fullName>
    </submittedName>
</protein>
<keyword evidence="1" id="KW-0472">Membrane</keyword>
<keyword evidence="3" id="KW-1185">Reference proteome</keyword>
<name>A0AAN9Y0Q6_9HEMI</name>
<gene>
    <name evidence="2" type="ORF">V9T40_000780</name>
</gene>
<keyword evidence="1" id="KW-0812">Transmembrane</keyword>
<accession>A0AAN9Y0Q6</accession>
<dbReference type="EMBL" id="JBBCAQ010000034">
    <property type="protein sequence ID" value="KAK7580151.1"/>
    <property type="molecule type" value="Genomic_DNA"/>
</dbReference>
<dbReference type="Proteomes" id="UP001367676">
    <property type="component" value="Unassembled WGS sequence"/>
</dbReference>
<dbReference type="AlphaFoldDB" id="A0AAN9Y0Q6"/>
<evidence type="ECO:0000256" key="1">
    <source>
        <dbReference type="SAM" id="Phobius"/>
    </source>
</evidence>
<evidence type="ECO:0000313" key="2">
    <source>
        <dbReference type="EMBL" id="KAK7580151.1"/>
    </source>
</evidence>
<feature type="transmembrane region" description="Helical" evidence="1">
    <location>
        <begin position="112"/>
        <end position="134"/>
    </location>
</feature>
<proteinExistence type="predicted"/>